<dbReference type="AlphaFoldDB" id="A0A915LAN3"/>
<accession>A0A915LAN3</accession>
<evidence type="ECO:0000313" key="2">
    <source>
        <dbReference type="WBParaSite" id="nRc.2.0.1.t48144-RA"/>
    </source>
</evidence>
<dbReference type="WBParaSite" id="nRc.2.0.1.t48144-RA">
    <property type="protein sequence ID" value="nRc.2.0.1.t48144-RA"/>
    <property type="gene ID" value="nRc.2.0.1.g48144"/>
</dbReference>
<evidence type="ECO:0000313" key="1">
    <source>
        <dbReference type="Proteomes" id="UP000887565"/>
    </source>
</evidence>
<proteinExistence type="predicted"/>
<name>A0A915LAN3_ROMCU</name>
<protein>
    <submittedName>
        <fullName evidence="2">Uncharacterized protein</fullName>
    </submittedName>
</protein>
<sequence>MIKKISPQNFLHEAFTQPAFGCLIVALDSLNPWNNLTFSESSSSSFSKNQRKVTGVLAATLTVKITVSDGRRMQLGIALISLGGRASTWGNKIVVLRFSTASILRLCVDTPTIPLSRTSLYPDHPVTPTIPLPRLMLKSLDILIKRRIVYTVSIAATRTAKSTPLENSLRVHKPHYTAMRLRVAACKIFFRLRVTRGPQFLKAAKKCAVRTVFRPLRPTMPTALRPCPTCHTVTATVDEHLPYGLTAVTVYSPANGLAVQLRMDSRSVETILKRLSVFPSIRNPLNFQ</sequence>
<organism evidence="1 2">
    <name type="scientific">Romanomermis culicivorax</name>
    <name type="common">Nematode worm</name>
    <dbReference type="NCBI Taxonomy" id="13658"/>
    <lineage>
        <taxon>Eukaryota</taxon>
        <taxon>Metazoa</taxon>
        <taxon>Ecdysozoa</taxon>
        <taxon>Nematoda</taxon>
        <taxon>Enoplea</taxon>
        <taxon>Dorylaimia</taxon>
        <taxon>Mermithida</taxon>
        <taxon>Mermithoidea</taxon>
        <taxon>Mermithidae</taxon>
        <taxon>Romanomermis</taxon>
    </lineage>
</organism>
<dbReference type="Proteomes" id="UP000887565">
    <property type="component" value="Unplaced"/>
</dbReference>
<reference evidence="2" key="1">
    <citation type="submission" date="2022-11" db="UniProtKB">
        <authorList>
            <consortium name="WormBaseParasite"/>
        </authorList>
    </citation>
    <scope>IDENTIFICATION</scope>
</reference>
<keyword evidence="1" id="KW-1185">Reference proteome</keyword>